<sequence>YTPSTKMEQATVEVEAEEAEILQVPDRASSAEDTAPTPVPLVVPVPQLEVVPTSTNTTPSPVNIAPTPPQGEAFSAHADDVLTLCNANSFSTSINVLFGNIRSGIRDDVIGPS</sequence>
<name>A0ABC8R865_9AQUA</name>
<evidence type="ECO:0000256" key="1">
    <source>
        <dbReference type="SAM" id="MobiDB-lite"/>
    </source>
</evidence>
<dbReference type="EMBL" id="CAUOFW020000982">
    <property type="protein sequence ID" value="CAK9139740.1"/>
    <property type="molecule type" value="Genomic_DNA"/>
</dbReference>
<organism evidence="2 3">
    <name type="scientific">Ilex paraguariensis</name>
    <name type="common">yerba mate</name>
    <dbReference type="NCBI Taxonomy" id="185542"/>
    <lineage>
        <taxon>Eukaryota</taxon>
        <taxon>Viridiplantae</taxon>
        <taxon>Streptophyta</taxon>
        <taxon>Embryophyta</taxon>
        <taxon>Tracheophyta</taxon>
        <taxon>Spermatophyta</taxon>
        <taxon>Magnoliopsida</taxon>
        <taxon>eudicotyledons</taxon>
        <taxon>Gunneridae</taxon>
        <taxon>Pentapetalae</taxon>
        <taxon>asterids</taxon>
        <taxon>campanulids</taxon>
        <taxon>Aquifoliales</taxon>
        <taxon>Aquifoliaceae</taxon>
        <taxon>Ilex</taxon>
    </lineage>
</organism>
<gene>
    <name evidence="2" type="ORF">ILEXP_LOCUS7139</name>
</gene>
<feature type="compositionally biased region" description="Low complexity" evidence="1">
    <location>
        <begin position="52"/>
        <end position="63"/>
    </location>
</feature>
<feature type="region of interest" description="Disordered" evidence="1">
    <location>
        <begin position="52"/>
        <end position="71"/>
    </location>
</feature>
<proteinExistence type="predicted"/>
<protein>
    <submittedName>
        <fullName evidence="2">Uncharacterized protein</fullName>
    </submittedName>
</protein>
<reference evidence="2 3" key="1">
    <citation type="submission" date="2024-02" db="EMBL/GenBank/DDBJ databases">
        <authorList>
            <person name="Vignale AGUSTIN F."/>
            <person name="Sosa J E."/>
            <person name="Modenutti C."/>
        </authorList>
    </citation>
    <scope>NUCLEOTIDE SEQUENCE [LARGE SCALE GENOMIC DNA]</scope>
</reference>
<dbReference type="Proteomes" id="UP001642360">
    <property type="component" value="Unassembled WGS sequence"/>
</dbReference>
<accession>A0ABC8R865</accession>
<feature type="non-terminal residue" evidence="2">
    <location>
        <position position="1"/>
    </location>
</feature>
<keyword evidence="3" id="KW-1185">Reference proteome</keyword>
<comment type="caution">
    <text evidence="2">The sequence shown here is derived from an EMBL/GenBank/DDBJ whole genome shotgun (WGS) entry which is preliminary data.</text>
</comment>
<dbReference type="AlphaFoldDB" id="A0ABC8R865"/>
<evidence type="ECO:0000313" key="2">
    <source>
        <dbReference type="EMBL" id="CAK9139740.1"/>
    </source>
</evidence>
<evidence type="ECO:0000313" key="3">
    <source>
        <dbReference type="Proteomes" id="UP001642360"/>
    </source>
</evidence>